<proteinExistence type="predicted"/>
<dbReference type="AlphaFoldDB" id="A0A1V3GB33"/>
<name>A0A1V3GB33_9BACL</name>
<dbReference type="EMBL" id="MQMF01000001">
    <property type="protein sequence ID" value="OOE14050.1"/>
    <property type="molecule type" value="Genomic_DNA"/>
</dbReference>
<gene>
    <name evidence="1" type="ORF">UN64_02220</name>
</gene>
<comment type="caution">
    <text evidence="1">The sequence shown here is derived from an EMBL/GenBank/DDBJ whole genome shotgun (WGS) entry which is preliminary data.</text>
</comment>
<accession>A0A1V3GB33</accession>
<evidence type="ECO:0000313" key="2">
    <source>
        <dbReference type="Proteomes" id="UP000188597"/>
    </source>
</evidence>
<dbReference type="Proteomes" id="UP000188597">
    <property type="component" value="Unassembled WGS sequence"/>
</dbReference>
<evidence type="ECO:0000313" key="1">
    <source>
        <dbReference type="EMBL" id="OOE14050.1"/>
    </source>
</evidence>
<organism evidence="1 2">
    <name type="scientific">Fictibacillus arsenicus</name>
    <dbReference type="NCBI Taxonomy" id="255247"/>
    <lineage>
        <taxon>Bacteria</taxon>
        <taxon>Bacillati</taxon>
        <taxon>Bacillota</taxon>
        <taxon>Bacilli</taxon>
        <taxon>Bacillales</taxon>
        <taxon>Fictibacillaceae</taxon>
        <taxon>Fictibacillus</taxon>
    </lineage>
</organism>
<protein>
    <submittedName>
        <fullName evidence="1">Uncharacterized protein</fullName>
    </submittedName>
</protein>
<dbReference type="RefSeq" id="WP_077359466.1">
    <property type="nucleotide sequence ID" value="NZ_MQMF01000001.1"/>
</dbReference>
<reference evidence="1 2" key="1">
    <citation type="submission" date="2016-11" db="EMBL/GenBank/DDBJ databases">
        <authorList>
            <person name="Jaros S."/>
            <person name="Januszkiewicz K."/>
            <person name="Wedrychowicz H."/>
        </authorList>
    </citation>
    <scope>NUCLEOTIDE SEQUENCE [LARGE SCALE GENOMIC DNA]</scope>
    <source>
        <strain evidence="1 2">Con a/3</strain>
    </source>
</reference>
<sequence>MDIFQTVNKILGMFDMYVNEDELNKYTFHGKINKELDYTYYLIPFFKVFPHVLLLVQHNQNMVIQGRLYVNTEPVTYDNPLYNNNEATFFSFYLEDIVTLIADIVVDLFSYEKKNFQKRILKTITLKCAELLDVFEDPRLRFIEKHSNGLKIEGTGYQEETKEYPEMFIYTLDTSRDNKKSTKKFYKTYKLGEVPPTYSLEDYDFYYQTLIESVLKKMNDCYK</sequence>